<organism evidence="1 2">
    <name type="scientific">Zalaria obscura</name>
    <dbReference type="NCBI Taxonomy" id="2024903"/>
    <lineage>
        <taxon>Eukaryota</taxon>
        <taxon>Fungi</taxon>
        <taxon>Dikarya</taxon>
        <taxon>Ascomycota</taxon>
        <taxon>Pezizomycotina</taxon>
        <taxon>Dothideomycetes</taxon>
        <taxon>Dothideomycetidae</taxon>
        <taxon>Dothideales</taxon>
        <taxon>Zalariaceae</taxon>
        <taxon>Zalaria</taxon>
    </lineage>
</organism>
<evidence type="ECO:0000313" key="2">
    <source>
        <dbReference type="Proteomes" id="UP001320706"/>
    </source>
</evidence>
<keyword evidence="2" id="KW-1185">Reference proteome</keyword>
<protein>
    <submittedName>
        <fullName evidence="1">Uncharacterized protein</fullName>
    </submittedName>
</protein>
<evidence type="ECO:0000313" key="1">
    <source>
        <dbReference type="EMBL" id="KAK8207619.1"/>
    </source>
</evidence>
<name>A0ACC3SCW9_9PEZI</name>
<sequence>MVSQMVNLGMRAFQFIWALLIMSLVGNMIATAYSGNPSIVNYDMFVAVFSMLSLFYLIPATLKESFQGHPLLMVVLDALNTIFYFCGAVAMAAYLRVHSCSNSSYTTSNSITNGSHNTAKRCREAQATTAFLWFGFAAFLASTVLSGLQSRGSGGMNMRGGMGGIRKGPSMSQV</sequence>
<dbReference type="Proteomes" id="UP001320706">
    <property type="component" value="Unassembled WGS sequence"/>
</dbReference>
<dbReference type="EMBL" id="JAMKPW020000021">
    <property type="protein sequence ID" value="KAK8207619.1"/>
    <property type="molecule type" value="Genomic_DNA"/>
</dbReference>
<accession>A0ACC3SCW9</accession>
<reference evidence="1" key="1">
    <citation type="submission" date="2024-02" db="EMBL/GenBank/DDBJ databases">
        <title>Metagenome Assembled Genome of Zalaria obscura JY119.</title>
        <authorList>
            <person name="Vighnesh L."/>
            <person name="Jagadeeshwari U."/>
            <person name="Venkata Ramana C."/>
            <person name="Sasikala C."/>
        </authorList>
    </citation>
    <scope>NUCLEOTIDE SEQUENCE</scope>
    <source>
        <strain evidence="1">JY119</strain>
    </source>
</reference>
<gene>
    <name evidence="1" type="ORF">M8818_004273</name>
</gene>
<proteinExistence type="predicted"/>
<comment type="caution">
    <text evidence="1">The sequence shown here is derived from an EMBL/GenBank/DDBJ whole genome shotgun (WGS) entry which is preliminary data.</text>
</comment>